<dbReference type="OrthoDB" id="9813967at2"/>
<dbReference type="SUPFAM" id="SSF111369">
    <property type="entry name" value="HlyD-like secretion proteins"/>
    <property type="match status" value="1"/>
</dbReference>
<comment type="similarity">
    <text evidence="1">Belongs to the membrane fusion protein (MFP) (TC 8.A.1) family.</text>
</comment>
<dbReference type="PANTHER" id="PTHR30469:SF20">
    <property type="entry name" value="EFFLUX RND TRANSPORTER PERIPLASMIC ADAPTOR SUBUNIT"/>
    <property type="match status" value="1"/>
</dbReference>
<dbReference type="GO" id="GO:0015562">
    <property type="term" value="F:efflux transmembrane transporter activity"/>
    <property type="evidence" value="ECO:0007669"/>
    <property type="project" value="TreeGrafter"/>
</dbReference>
<evidence type="ECO:0000313" key="3">
    <source>
        <dbReference type="Proteomes" id="UP000064920"/>
    </source>
</evidence>
<dbReference type="Proteomes" id="UP000064920">
    <property type="component" value="Chromosome"/>
</dbReference>
<evidence type="ECO:0000256" key="1">
    <source>
        <dbReference type="ARBA" id="ARBA00009477"/>
    </source>
</evidence>
<reference evidence="2 3" key="1">
    <citation type="submission" date="2015-05" db="EMBL/GenBank/DDBJ databases">
        <authorList>
            <person name="Wang D.B."/>
            <person name="Wang M."/>
        </authorList>
    </citation>
    <scope>NUCLEOTIDE SEQUENCE [LARGE SCALE GENOMIC DNA]</scope>
    <source>
        <strain evidence="2 3">IMCC 12053</strain>
    </source>
</reference>
<dbReference type="Gene3D" id="1.10.287.470">
    <property type="entry name" value="Helix hairpin bin"/>
    <property type="match status" value="1"/>
</dbReference>
<dbReference type="AlphaFoldDB" id="A0A0P0A2I6"/>
<proteinExistence type="inferred from homology"/>
<dbReference type="PANTHER" id="PTHR30469">
    <property type="entry name" value="MULTIDRUG RESISTANCE PROTEIN MDTA"/>
    <property type="match status" value="1"/>
</dbReference>
<organism evidence="2 3">
    <name type="scientific">Celeribacter marinus</name>
    <dbReference type="NCBI Taxonomy" id="1397108"/>
    <lineage>
        <taxon>Bacteria</taxon>
        <taxon>Pseudomonadati</taxon>
        <taxon>Pseudomonadota</taxon>
        <taxon>Alphaproteobacteria</taxon>
        <taxon>Rhodobacterales</taxon>
        <taxon>Roseobacteraceae</taxon>
        <taxon>Celeribacter</taxon>
    </lineage>
</organism>
<dbReference type="STRING" id="1397108.IMCC12053_3102"/>
<dbReference type="Gene3D" id="2.40.30.170">
    <property type="match status" value="1"/>
</dbReference>
<name>A0A0P0A2I6_9RHOB</name>
<dbReference type="GO" id="GO:1990281">
    <property type="term" value="C:efflux pump complex"/>
    <property type="evidence" value="ECO:0007669"/>
    <property type="project" value="TreeGrafter"/>
</dbReference>
<dbReference type="KEGG" id="cmar:IMCC12053_3102"/>
<dbReference type="Gene3D" id="2.40.50.100">
    <property type="match status" value="1"/>
</dbReference>
<dbReference type="RefSeq" id="WP_062220507.1">
    <property type="nucleotide sequence ID" value="NZ_CP012023.1"/>
</dbReference>
<keyword evidence="3" id="KW-1185">Reference proteome</keyword>
<accession>A0A0P0A2I6</accession>
<dbReference type="Gene3D" id="2.40.420.20">
    <property type="match status" value="1"/>
</dbReference>
<dbReference type="NCBIfam" id="TIGR01730">
    <property type="entry name" value="RND_mfp"/>
    <property type="match status" value="1"/>
</dbReference>
<dbReference type="PATRIC" id="fig|1397108.4.peg.3190"/>
<sequence length="358" mass="37967">MKATILLLVTLALSVPAHAQDTEDLTPSGDTAPIRAVKLIQAGGGAVQLERVFFGQVAARETVDLSFEVGGRLIMFDAQEGQFLDDGVQIAAMDLAPFERAVERATLQLAQTNRDLTRAQTLVQSNVASATQAENAETARDLAALALREATDALEDAALHAPFRALVASRLTPNFANVSPGQPIVRLHDMSEVRVEIDVPERLFQSLSDVEGIRFVGTSPLFEGEVPLTLREFNAETQSIGQSYRVTLALPSTQVPTAIIPGASMTVTARLRDRDATAITLPPSAVTMTNDGAQVMIYTPNAEGKNGTVGLVPVNVASANGAQITVTGVGPDLWIVGAGIQMLRDGETVRPFTGMSVE</sequence>
<gene>
    <name evidence="2" type="ORF">IMCC12053_3102</name>
</gene>
<dbReference type="InterPro" id="IPR006143">
    <property type="entry name" value="RND_pump_MFP"/>
</dbReference>
<protein>
    <submittedName>
        <fullName evidence="2">Putative Co/Zn/Cd efflux system membrane fusion protein</fullName>
    </submittedName>
</protein>
<dbReference type="EMBL" id="CP012023">
    <property type="protein sequence ID" value="ALI57049.1"/>
    <property type="molecule type" value="Genomic_DNA"/>
</dbReference>
<evidence type="ECO:0000313" key="2">
    <source>
        <dbReference type="EMBL" id="ALI57049.1"/>
    </source>
</evidence>